<organism evidence="2 3">
    <name type="scientific">Planobispora longispora</name>
    <dbReference type="NCBI Taxonomy" id="28887"/>
    <lineage>
        <taxon>Bacteria</taxon>
        <taxon>Bacillati</taxon>
        <taxon>Actinomycetota</taxon>
        <taxon>Actinomycetes</taxon>
        <taxon>Streptosporangiales</taxon>
        <taxon>Streptosporangiaceae</taxon>
        <taxon>Planobispora</taxon>
    </lineage>
</organism>
<evidence type="ECO:0000256" key="1">
    <source>
        <dbReference type="SAM" id="MobiDB-lite"/>
    </source>
</evidence>
<feature type="region of interest" description="Disordered" evidence="1">
    <location>
        <begin position="29"/>
        <end position="70"/>
    </location>
</feature>
<proteinExistence type="predicted"/>
<keyword evidence="3" id="KW-1185">Reference proteome</keyword>
<dbReference type="EMBL" id="BOOH01000021">
    <property type="protein sequence ID" value="GIH76702.1"/>
    <property type="molecule type" value="Genomic_DNA"/>
</dbReference>
<reference evidence="2 3" key="1">
    <citation type="submission" date="2021-01" db="EMBL/GenBank/DDBJ databases">
        <title>Whole genome shotgun sequence of Planobispora longispora NBRC 13918.</title>
        <authorList>
            <person name="Komaki H."/>
            <person name="Tamura T."/>
        </authorList>
    </citation>
    <scope>NUCLEOTIDE SEQUENCE [LARGE SCALE GENOMIC DNA]</scope>
    <source>
        <strain evidence="2 3">NBRC 13918</strain>
    </source>
</reference>
<evidence type="ECO:0000313" key="3">
    <source>
        <dbReference type="Proteomes" id="UP000616724"/>
    </source>
</evidence>
<gene>
    <name evidence="2" type="ORF">Plo01_31310</name>
</gene>
<name>A0A8J3RJ81_9ACTN</name>
<comment type="caution">
    <text evidence="2">The sequence shown here is derived from an EMBL/GenBank/DDBJ whole genome shotgun (WGS) entry which is preliminary data.</text>
</comment>
<accession>A0A8J3RJ81</accession>
<sequence length="70" mass="7837">MVTRVAAMSRLALANIVIRSFRIIRPAVEQQAEAAGEDQDAHQDRAGRRRAAPGLTRSSDCVQRLQHEKR</sequence>
<evidence type="ECO:0000313" key="2">
    <source>
        <dbReference type="EMBL" id="GIH76702.1"/>
    </source>
</evidence>
<protein>
    <submittedName>
        <fullName evidence="2">Uncharacterized protein</fullName>
    </submittedName>
</protein>
<dbReference type="Proteomes" id="UP000616724">
    <property type="component" value="Unassembled WGS sequence"/>
</dbReference>
<dbReference type="AlphaFoldDB" id="A0A8J3RJ81"/>